<dbReference type="GO" id="GO:0061503">
    <property type="term" value="F:tRNA threonylcarbamoyladenosine dehydratase"/>
    <property type="evidence" value="ECO:0007669"/>
    <property type="project" value="TreeGrafter"/>
</dbReference>
<dbReference type="EMBL" id="AP009484">
    <property type="protein sequence ID" value="BAH17973.1"/>
    <property type="molecule type" value="Genomic_DNA"/>
</dbReference>
<dbReference type="PANTHER" id="PTHR43267">
    <property type="entry name" value="TRNA THREONYLCARBAMOYLADENOSINE DEHYDRATASE"/>
    <property type="match status" value="1"/>
</dbReference>
<dbReference type="InterPro" id="IPR045886">
    <property type="entry name" value="ThiF/MoeB/HesA"/>
</dbReference>
<dbReference type="STRING" id="458233.MCCL_1266"/>
<dbReference type="HOGENOM" id="CLU_013325_4_1_9"/>
<dbReference type="Pfam" id="PF00899">
    <property type="entry name" value="ThiF"/>
    <property type="match status" value="1"/>
</dbReference>
<reference evidence="2 3" key="1">
    <citation type="journal article" date="2009" name="J. Bacteriol.">
        <title>Complete genome sequence of Macrococcus caseolyticus strain JCSCS5402, reflecting the ancestral genome of the human-pathogenic staphylococci.</title>
        <authorList>
            <person name="Baba T."/>
            <person name="Kuwahara-Arai K."/>
            <person name="Uchiyama I."/>
            <person name="Takeuchi F."/>
            <person name="Ito T."/>
            <person name="Hiramatsu K."/>
        </authorList>
    </citation>
    <scope>NUCLEOTIDE SEQUENCE [LARGE SCALE GENOMIC DNA]</scope>
    <source>
        <strain evidence="2 3">JCSC5402</strain>
    </source>
</reference>
<dbReference type="InterPro" id="IPR035985">
    <property type="entry name" value="Ubiquitin-activating_enz"/>
</dbReference>
<sequence>MHTPLLEDLLNKKQGTHLNLSGQNDQLYNDGSVGYYRIGEGLMSFAFFVFTNSSYMVGYTYNERRMENIMKHQFSRNELAYGKEGLDALNNKTVMILGVGGVGSFAAEALARTNIGHIILIDKDDVDITNVNRQIHALTTTVGQSKVTLMEERIKLINPECKVTPLHMFYTDETYEEIFEYDIDYVVDASDTIMYKIHLMKECLKRGIKIISSMGAANKTDPTRFQIADISKTHTDPMAKVIRTKLRKEKIYKGIPVVFSDESPIVIREDVKSYVGNPDAPIRKAQMPPSSNAFVPSVVGLICASYVVNDILKDFPVTRVKDKQ</sequence>
<accession>B9E705</accession>
<organism evidence="2 3">
    <name type="scientific">Macrococcus caseolyticus (strain JCSC5402)</name>
    <name type="common">Macrococcoides caseolyticum</name>
    <dbReference type="NCBI Taxonomy" id="458233"/>
    <lineage>
        <taxon>Bacteria</taxon>
        <taxon>Bacillati</taxon>
        <taxon>Bacillota</taxon>
        <taxon>Bacilli</taxon>
        <taxon>Bacillales</taxon>
        <taxon>Staphylococcaceae</taxon>
        <taxon>Macrococcoides</taxon>
    </lineage>
</organism>
<feature type="domain" description="THIF-type NAD/FAD binding fold" evidence="1">
    <location>
        <begin position="75"/>
        <end position="309"/>
    </location>
</feature>
<dbReference type="InterPro" id="IPR000594">
    <property type="entry name" value="ThiF_NAD_FAD-bd"/>
</dbReference>
<dbReference type="eggNOG" id="COG1179">
    <property type="taxonomic scope" value="Bacteria"/>
</dbReference>
<dbReference type="SUPFAM" id="SSF69572">
    <property type="entry name" value="Activating enzymes of the ubiquitin-like proteins"/>
    <property type="match status" value="1"/>
</dbReference>
<dbReference type="FunFam" id="3.40.50.720:FF:000141">
    <property type="entry name" value="tRNA threonylcarbamoyladenosine dehydratase"/>
    <property type="match status" value="1"/>
</dbReference>
<proteinExistence type="predicted"/>
<protein>
    <recommendedName>
        <fullName evidence="1">THIF-type NAD/FAD binding fold domain-containing protein</fullName>
    </recommendedName>
</protein>
<evidence type="ECO:0000313" key="3">
    <source>
        <dbReference type="Proteomes" id="UP000001383"/>
    </source>
</evidence>
<evidence type="ECO:0000259" key="1">
    <source>
        <dbReference type="Pfam" id="PF00899"/>
    </source>
</evidence>
<dbReference type="Proteomes" id="UP000001383">
    <property type="component" value="Chromosome"/>
</dbReference>
<dbReference type="KEGG" id="mcl:MCCL_1266"/>
<gene>
    <name evidence="2" type="ordered locus">MCCL_1266</name>
</gene>
<dbReference type="PANTHER" id="PTHR43267:SF1">
    <property type="entry name" value="TRNA THREONYLCARBAMOYLADENOSINE DEHYDRATASE"/>
    <property type="match status" value="1"/>
</dbReference>
<dbReference type="AlphaFoldDB" id="B9E705"/>
<dbReference type="CDD" id="cd00755">
    <property type="entry name" value="YgdL_like"/>
    <property type="match status" value="1"/>
</dbReference>
<evidence type="ECO:0000313" key="2">
    <source>
        <dbReference type="EMBL" id="BAH17973.1"/>
    </source>
</evidence>
<dbReference type="GO" id="GO:0061504">
    <property type="term" value="P:cyclic threonylcarbamoyladenosine biosynthetic process"/>
    <property type="evidence" value="ECO:0007669"/>
    <property type="project" value="TreeGrafter"/>
</dbReference>
<dbReference type="Gene3D" id="3.40.50.720">
    <property type="entry name" value="NAD(P)-binding Rossmann-like Domain"/>
    <property type="match status" value="1"/>
</dbReference>
<dbReference type="GO" id="GO:0008641">
    <property type="term" value="F:ubiquitin-like modifier activating enzyme activity"/>
    <property type="evidence" value="ECO:0007669"/>
    <property type="project" value="InterPro"/>
</dbReference>
<name>B9E705_MACCJ</name>